<proteinExistence type="inferred from homology"/>
<evidence type="ECO:0000313" key="7">
    <source>
        <dbReference type="EMBL" id="GIL70455.1"/>
    </source>
</evidence>
<dbReference type="PROSITE" id="PS50076">
    <property type="entry name" value="DNAJ_2"/>
    <property type="match status" value="1"/>
</dbReference>
<dbReference type="Proteomes" id="UP000747110">
    <property type="component" value="Unassembled WGS sequence"/>
</dbReference>
<feature type="domain" description="J" evidence="5">
    <location>
        <begin position="8"/>
        <end position="86"/>
    </location>
</feature>
<organism evidence="8 9">
    <name type="scientific">Volvox reticuliferus</name>
    <dbReference type="NCBI Taxonomy" id="1737510"/>
    <lineage>
        <taxon>Eukaryota</taxon>
        <taxon>Viridiplantae</taxon>
        <taxon>Chlorophyta</taxon>
        <taxon>core chlorophytes</taxon>
        <taxon>Chlorophyceae</taxon>
        <taxon>CS clade</taxon>
        <taxon>Chlamydomonadales</taxon>
        <taxon>Volvocaceae</taxon>
        <taxon>Volvox</taxon>
    </lineage>
</organism>
<dbReference type="PANTHER" id="PTHR45255:SF1">
    <property type="entry name" value="DNAJ HOMOLOG SUBFAMILY C MEMBER 24"/>
    <property type="match status" value="1"/>
</dbReference>
<dbReference type="InterPro" id="IPR036671">
    <property type="entry name" value="DPH_MB_sf"/>
</dbReference>
<dbReference type="Pfam" id="PF05207">
    <property type="entry name" value="Zn_ribbon_CSL"/>
    <property type="match status" value="1"/>
</dbReference>
<evidence type="ECO:0000313" key="9">
    <source>
        <dbReference type="Proteomes" id="UP000722791"/>
    </source>
</evidence>
<dbReference type="SMART" id="SM00271">
    <property type="entry name" value="DnaJ"/>
    <property type="match status" value="1"/>
</dbReference>
<sequence>MERTSSLTHYQILSVNPSATPEQIKQAYHAAVLRYHPDKAACSMPTSTCGPHDQTRGENADIFPLVQRAWEVLRDASQRAAYDSVLSLREMQTPLAYQDELDLDEMDLQEQEAEGRVRTYPCRCGDKYALYETDIAGRSSVVVPCRTCSNHVLVRTSGA</sequence>
<evidence type="ECO:0000259" key="6">
    <source>
        <dbReference type="PROSITE" id="PS51074"/>
    </source>
</evidence>
<name>A0A8J4G3R6_9CHLO</name>
<dbReference type="GO" id="GO:0001671">
    <property type="term" value="F:ATPase activator activity"/>
    <property type="evidence" value="ECO:0007669"/>
    <property type="project" value="TreeGrafter"/>
</dbReference>
<dbReference type="Proteomes" id="UP000722791">
    <property type="component" value="Unassembled WGS sequence"/>
</dbReference>
<keyword evidence="10" id="KW-1185">Reference proteome</keyword>
<comment type="similarity">
    <text evidence="1">Belongs to the DPH4 family.</text>
</comment>
<dbReference type="CDD" id="cd06257">
    <property type="entry name" value="DnaJ"/>
    <property type="match status" value="1"/>
</dbReference>
<dbReference type="Pfam" id="PF00226">
    <property type="entry name" value="DnaJ"/>
    <property type="match status" value="1"/>
</dbReference>
<dbReference type="EMBL" id="BNCP01000002">
    <property type="protein sequence ID" value="GIL70455.1"/>
    <property type="molecule type" value="Genomic_DNA"/>
</dbReference>
<dbReference type="Gene3D" id="3.10.660.10">
    <property type="entry name" value="DPH Zinc finger"/>
    <property type="match status" value="1"/>
</dbReference>
<evidence type="ECO:0000313" key="8">
    <source>
        <dbReference type="EMBL" id="GIL98182.1"/>
    </source>
</evidence>
<dbReference type="PRINTS" id="PR00625">
    <property type="entry name" value="JDOMAIN"/>
</dbReference>
<dbReference type="InterPro" id="IPR036869">
    <property type="entry name" value="J_dom_sf"/>
</dbReference>
<dbReference type="InterPro" id="IPR001623">
    <property type="entry name" value="DnaJ_domain"/>
</dbReference>
<dbReference type="InterPro" id="IPR007872">
    <property type="entry name" value="DPH_MB_dom"/>
</dbReference>
<keyword evidence="3" id="KW-0862">Zinc</keyword>
<gene>
    <name evidence="7" type="ORF">Vretifemale_1198</name>
    <name evidence="8" type="ORF">Vretimale_3606</name>
</gene>
<evidence type="ECO:0000256" key="3">
    <source>
        <dbReference type="ARBA" id="ARBA00022833"/>
    </source>
</evidence>
<dbReference type="SUPFAM" id="SSF144217">
    <property type="entry name" value="CSL zinc finger"/>
    <property type="match status" value="1"/>
</dbReference>
<dbReference type="PROSITE" id="PS51074">
    <property type="entry name" value="DPH_MB"/>
    <property type="match status" value="1"/>
</dbReference>
<protein>
    <recommendedName>
        <fullName evidence="11">Diphthamide biosynthesis protein 4</fullName>
    </recommendedName>
</protein>
<comment type="caution">
    <text evidence="8">The sequence shown here is derived from an EMBL/GenBank/DDBJ whole genome shotgun (WGS) entry which is preliminary data.</text>
</comment>
<feature type="domain" description="DPH-type MB" evidence="6">
    <location>
        <begin position="97"/>
        <end position="157"/>
    </location>
</feature>
<dbReference type="EMBL" id="BNCQ01000005">
    <property type="protein sequence ID" value="GIL98182.1"/>
    <property type="molecule type" value="Genomic_DNA"/>
</dbReference>
<evidence type="ECO:0000259" key="5">
    <source>
        <dbReference type="PROSITE" id="PS50076"/>
    </source>
</evidence>
<evidence type="ECO:0000256" key="2">
    <source>
        <dbReference type="ARBA" id="ARBA00022723"/>
    </source>
</evidence>
<dbReference type="InterPro" id="IPR018253">
    <property type="entry name" value="DnaJ_domain_CS"/>
</dbReference>
<dbReference type="Gene3D" id="1.10.287.110">
    <property type="entry name" value="DnaJ domain"/>
    <property type="match status" value="1"/>
</dbReference>
<keyword evidence="2" id="KW-0479">Metal-binding</keyword>
<dbReference type="AlphaFoldDB" id="A0A8J4G3R6"/>
<evidence type="ECO:0008006" key="11">
    <source>
        <dbReference type="Google" id="ProtNLM"/>
    </source>
</evidence>
<keyword evidence="4" id="KW-0408">Iron</keyword>
<accession>A0A8J4G3R6</accession>
<dbReference type="GO" id="GO:0008198">
    <property type="term" value="F:ferrous iron binding"/>
    <property type="evidence" value="ECO:0007669"/>
    <property type="project" value="TreeGrafter"/>
</dbReference>
<evidence type="ECO:0000313" key="10">
    <source>
        <dbReference type="Proteomes" id="UP000747110"/>
    </source>
</evidence>
<evidence type="ECO:0000256" key="4">
    <source>
        <dbReference type="ARBA" id="ARBA00023004"/>
    </source>
</evidence>
<reference evidence="8" key="1">
    <citation type="journal article" date="2021" name="Proc. Natl. Acad. Sci. U.S.A.">
        <title>Three genomes in the algal genus Volvox reveal the fate of a haploid sex-determining region after a transition to homothallism.</title>
        <authorList>
            <person name="Yamamoto K."/>
            <person name="Hamaji T."/>
            <person name="Kawai-Toyooka H."/>
            <person name="Matsuzaki R."/>
            <person name="Takahashi F."/>
            <person name="Nishimura Y."/>
            <person name="Kawachi M."/>
            <person name="Noguchi H."/>
            <person name="Minakuchi Y."/>
            <person name="Umen J.G."/>
            <person name="Toyoda A."/>
            <person name="Nozaki H."/>
        </authorList>
    </citation>
    <scope>NUCLEOTIDE SEQUENCE</scope>
    <source>
        <strain evidence="8">NIES-3785</strain>
        <strain evidence="7">NIES-3786</strain>
    </source>
</reference>
<evidence type="ECO:0000256" key="1">
    <source>
        <dbReference type="ARBA" id="ARBA00006169"/>
    </source>
</evidence>
<dbReference type="SUPFAM" id="SSF46565">
    <property type="entry name" value="Chaperone J-domain"/>
    <property type="match status" value="1"/>
</dbReference>
<dbReference type="PROSITE" id="PS00636">
    <property type="entry name" value="DNAJ_1"/>
    <property type="match status" value="1"/>
</dbReference>
<dbReference type="OrthoDB" id="513584at2759"/>
<dbReference type="PANTHER" id="PTHR45255">
    <property type="entry name" value="DNAJ HOMOLOG SUBFAMILY C MEMBER 24"/>
    <property type="match status" value="1"/>
</dbReference>